<dbReference type="Proteomes" id="UP001271263">
    <property type="component" value="Unassembled WGS sequence"/>
</dbReference>
<organism evidence="1 3">
    <name type="scientific">Shewanella fidelis</name>
    <dbReference type="NCBI Taxonomy" id="173509"/>
    <lineage>
        <taxon>Bacteria</taxon>
        <taxon>Pseudomonadati</taxon>
        <taxon>Pseudomonadota</taxon>
        <taxon>Gammaproteobacteria</taxon>
        <taxon>Alteromonadales</taxon>
        <taxon>Shewanellaceae</taxon>
        <taxon>Shewanella</taxon>
    </lineage>
</organism>
<dbReference type="RefSeq" id="WP_310654078.1">
    <property type="nucleotide sequence ID" value="NZ_JAPMLA010000003.1"/>
</dbReference>
<evidence type="ECO:0008006" key="5">
    <source>
        <dbReference type="Google" id="ProtNLM"/>
    </source>
</evidence>
<dbReference type="EMBL" id="JAPMLE010000001">
    <property type="protein sequence ID" value="MDR8522871.1"/>
    <property type="molecule type" value="Genomic_DNA"/>
</dbReference>
<accession>A0AAW8NJN2</accession>
<keyword evidence="4" id="KW-1185">Reference proteome</keyword>
<name>A0AAW8NJN2_9GAMM</name>
<protein>
    <recommendedName>
        <fullName evidence="5">Lipoprotein</fullName>
    </recommendedName>
</protein>
<evidence type="ECO:0000313" key="1">
    <source>
        <dbReference type="EMBL" id="MDR8522871.1"/>
    </source>
</evidence>
<dbReference type="Proteomes" id="UP001259340">
    <property type="component" value="Unassembled WGS sequence"/>
</dbReference>
<proteinExistence type="predicted"/>
<evidence type="ECO:0000313" key="2">
    <source>
        <dbReference type="EMBL" id="MDW4824012.1"/>
    </source>
</evidence>
<reference evidence="2 4" key="1">
    <citation type="journal article" date="2022" name="bioRxiv">
        <title>Prophages regulate Shewanella fidelis 3313 motility and biofilm formation: implications for gut colonization dynamics in Ciona robusta.</title>
        <authorList>
            <person name="Natarajan O."/>
            <person name="Gibboney S.L."/>
            <person name="Young M.N."/>
            <person name="Lim S.J."/>
            <person name="Pluta N."/>
            <person name="Atkinson C.G."/>
            <person name="Leigh B.A."/>
            <person name="Liberti A."/>
            <person name="Kees E.D."/>
            <person name="Breitbart M."/>
            <person name="Gralnick J.A."/>
            <person name="Dishaw L.J."/>
        </authorList>
    </citation>
    <scope>NUCLEOTIDE SEQUENCE [LARGE SCALE GENOMIC DNA]</scope>
    <source>
        <strain evidence="2 4">JG4066</strain>
    </source>
</reference>
<comment type="caution">
    <text evidence="1">The sequence shown here is derived from an EMBL/GenBank/DDBJ whole genome shotgun (WGS) entry which is preliminary data.</text>
</comment>
<dbReference type="AlphaFoldDB" id="A0AAW8NJN2"/>
<sequence length="194" mass="21707">MRVYIIIALLSVLLGCSDEEVKNTDWNGYAIPKEFILGDIGASSIWAEGADDADDIAIEIPIPELRHGAASYTLTKLTAVDLQQSKVVLWEEYLVANKPKLTLHETGYYSMKESQSSISWQLVDVEMVGDEVVSLVPIAQCSRLKSNPESCLFSFLHNNTFYTVSLRGGDMKQLNKVKNMLASHLDNWKSIQKH</sequence>
<evidence type="ECO:0000313" key="3">
    <source>
        <dbReference type="Proteomes" id="UP001259340"/>
    </source>
</evidence>
<reference evidence="1" key="2">
    <citation type="submission" date="2022-11" db="EMBL/GenBank/DDBJ databases">
        <title>Prophages regulate Shewanella fidelis motility and biofilm formation: implications for gut colonization dynamics in Ciona robusta.</title>
        <authorList>
            <person name="Natarajan O."/>
            <person name="Gibboney S.L."/>
            <person name="Young M.N."/>
            <person name="Lim S.J."/>
            <person name="Pluta N."/>
            <person name="Atkinson C.G.F."/>
            <person name="Leigh B.A."/>
            <person name="Liberti A."/>
            <person name="Kees E."/>
            <person name="Breitbart M."/>
            <person name="Gralnick J."/>
            <person name="Dishaw L.J."/>
        </authorList>
    </citation>
    <scope>NUCLEOTIDE SEQUENCE</scope>
    <source>
        <strain evidence="1">3313</strain>
    </source>
</reference>
<dbReference type="EMBL" id="JAPMLD010000003">
    <property type="protein sequence ID" value="MDW4824012.1"/>
    <property type="molecule type" value="Genomic_DNA"/>
</dbReference>
<dbReference type="PROSITE" id="PS51257">
    <property type="entry name" value="PROKAR_LIPOPROTEIN"/>
    <property type="match status" value="1"/>
</dbReference>
<gene>
    <name evidence="1" type="ORF">OS133_04135</name>
    <name evidence="2" type="ORF">OS134_08095</name>
</gene>
<evidence type="ECO:0000313" key="4">
    <source>
        <dbReference type="Proteomes" id="UP001271263"/>
    </source>
</evidence>